<dbReference type="InterPro" id="IPR036086">
    <property type="entry name" value="ParB/Sulfiredoxin_sf"/>
</dbReference>
<dbReference type="Pfam" id="PF19157">
    <property type="entry name" value="DUF5839"/>
    <property type="match status" value="1"/>
</dbReference>
<name>A0A8S5TFF2_9CAUD</name>
<sequence>MKLTNIIIPDYLEKSVPNETKMNRVKRYFIEHGELDKPIIINHKKELVDGYIRYLVLKEFDVEDVKQYRYEYERENKIITYIYGRHPNQQSNKEYVWRVPTSEKWRMFVENISVGDIVMCYTKCGVKPVIISRIIRSDFRPMDIPENMKIKRIAKNQRL</sequence>
<dbReference type="InterPro" id="IPR043895">
    <property type="entry name" value="DUF5839"/>
</dbReference>
<evidence type="ECO:0000313" key="1">
    <source>
        <dbReference type="EMBL" id="DAF61872.1"/>
    </source>
</evidence>
<accession>A0A8S5TFF2</accession>
<proteinExistence type="predicted"/>
<dbReference type="SUPFAM" id="SSF110849">
    <property type="entry name" value="ParB/Sulfiredoxin"/>
    <property type="match status" value="1"/>
</dbReference>
<dbReference type="EMBL" id="BK032818">
    <property type="protein sequence ID" value="DAF61872.1"/>
    <property type="molecule type" value="Genomic_DNA"/>
</dbReference>
<reference evidence="1" key="1">
    <citation type="journal article" date="2021" name="Proc. Natl. Acad. Sci. U.S.A.">
        <title>A Catalog of Tens of Thousands of Viruses from Human Metagenomes Reveals Hidden Associations with Chronic Diseases.</title>
        <authorList>
            <person name="Tisza M.J."/>
            <person name="Buck C.B."/>
        </authorList>
    </citation>
    <scope>NUCLEOTIDE SEQUENCE</scope>
    <source>
        <strain evidence="1">CtP0x5</strain>
    </source>
</reference>
<organism evidence="1">
    <name type="scientific">Siphoviridae sp. ctP0x5</name>
    <dbReference type="NCBI Taxonomy" id="2827863"/>
    <lineage>
        <taxon>Viruses</taxon>
        <taxon>Duplodnaviria</taxon>
        <taxon>Heunggongvirae</taxon>
        <taxon>Uroviricota</taxon>
        <taxon>Caudoviricetes</taxon>
    </lineage>
</organism>
<protein>
    <submittedName>
        <fullName evidence="1">Uncharacterized protein</fullName>
    </submittedName>
</protein>